<comment type="caution">
    <text evidence="1">The sequence shown here is derived from an EMBL/GenBank/DDBJ whole genome shotgun (WGS) entry which is preliminary data.</text>
</comment>
<organism evidence="1 2">
    <name type="scientific">Hibiscus sabdariffa</name>
    <name type="common">roselle</name>
    <dbReference type="NCBI Taxonomy" id="183260"/>
    <lineage>
        <taxon>Eukaryota</taxon>
        <taxon>Viridiplantae</taxon>
        <taxon>Streptophyta</taxon>
        <taxon>Embryophyta</taxon>
        <taxon>Tracheophyta</taxon>
        <taxon>Spermatophyta</taxon>
        <taxon>Magnoliopsida</taxon>
        <taxon>eudicotyledons</taxon>
        <taxon>Gunneridae</taxon>
        <taxon>Pentapetalae</taxon>
        <taxon>rosids</taxon>
        <taxon>malvids</taxon>
        <taxon>Malvales</taxon>
        <taxon>Malvaceae</taxon>
        <taxon>Malvoideae</taxon>
        <taxon>Hibiscus</taxon>
    </lineage>
</organism>
<sequence>MDVKHRRPNVDICPSLGDCRSTDHGIRVDAYIKSQEGEGGRDSGYKITMDQNGMHDKVPLAIAHTGRIVVGCLGECIFAERHLGVGKYKAKEALNVLRHRQPKIVN</sequence>
<evidence type="ECO:0000313" key="2">
    <source>
        <dbReference type="Proteomes" id="UP001472677"/>
    </source>
</evidence>
<dbReference type="EMBL" id="JBBPBM010000005">
    <property type="protein sequence ID" value="KAK8584010.1"/>
    <property type="molecule type" value="Genomic_DNA"/>
</dbReference>
<evidence type="ECO:0000313" key="1">
    <source>
        <dbReference type="EMBL" id="KAK8584010.1"/>
    </source>
</evidence>
<dbReference type="Proteomes" id="UP001472677">
    <property type="component" value="Unassembled WGS sequence"/>
</dbReference>
<name>A0ABR2FPJ7_9ROSI</name>
<reference evidence="1 2" key="1">
    <citation type="journal article" date="2024" name="G3 (Bethesda)">
        <title>Genome assembly of Hibiscus sabdariffa L. provides insights into metabolisms of medicinal natural products.</title>
        <authorList>
            <person name="Kim T."/>
        </authorList>
    </citation>
    <scope>NUCLEOTIDE SEQUENCE [LARGE SCALE GENOMIC DNA]</scope>
    <source>
        <strain evidence="1">TK-2024</strain>
        <tissue evidence="1">Old leaves</tissue>
    </source>
</reference>
<proteinExistence type="predicted"/>
<gene>
    <name evidence="1" type="ORF">V6N12_068261</name>
</gene>
<protein>
    <submittedName>
        <fullName evidence="1">Uncharacterized protein</fullName>
    </submittedName>
</protein>
<accession>A0ABR2FPJ7</accession>
<keyword evidence="2" id="KW-1185">Reference proteome</keyword>